<dbReference type="RefSeq" id="XP_027425733.1">
    <property type="nucleotide sequence ID" value="XM_027569932.1"/>
</dbReference>
<gene>
    <name evidence="3" type="primary">LOC113909040</name>
</gene>
<dbReference type="AlphaFoldDB" id="A0A6J2B796"/>
<feature type="region of interest" description="Disordered" evidence="1">
    <location>
        <begin position="57"/>
        <end position="84"/>
    </location>
</feature>
<feature type="region of interest" description="Disordered" evidence="1">
    <location>
        <begin position="165"/>
        <end position="189"/>
    </location>
</feature>
<reference evidence="3" key="1">
    <citation type="submission" date="2025-08" db="UniProtKB">
        <authorList>
            <consortium name="RefSeq"/>
        </authorList>
    </citation>
    <scope>IDENTIFICATION</scope>
    <source>
        <tissue evidence="3">Blood</tissue>
    </source>
</reference>
<feature type="compositionally biased region" description="Basic and acidic residues" evidence="1">
    <location>
        <begin position="64"/>
        <end position="75"/>
    </location>
</feature>
<proteinExistence type="predicted"/>
<dbReference type="Proteomes" id="UP000515165">
    <property type="component" value="Chromosome 6"/>
</dbReference>
<keyword evidence="2" id="KW-1185">Reference proteome</keyword>
<evidence type="ECO:0000256" key="1">
    <source>
        <dbReference type="SAM" id="MobiDB-lite"/>
    </source>
</evidence>
<feature type="region of interest" description="Disordered" evidence="1">
    <location>
        <begin position="127"/>
        <end position="153"/>
    </location>
</feature>
<name>A0A6J2B796_ZALCA</name>
<protein>
    <submittedName>
        <fullName evidence="3">Uncharacterized protein LOC113909040</fullName>
    </submittedName>
</protein>
<accession>A0A6J2B796</accession>
<dbReference type="KEGG" id="zca:113909040"/>
<evidence type="ECO:0000313" key="3">
    <source>
        <dbReference type="RefSeq" id="XP_027425733.1"/>
    </source>
</evidence>
<organism evidence="2 3">
    <name type="scientific">Zalophus californianus</name>
    <name type="common">California sealion</name>
    <dbReference type="NCBI Taxonomy" id="9704"/>
    <lineage>
        <taxon>Eukaryota</taxon>
        <taxon>Metazoa</taxon>
        <taxon>Chordata</taxon>
        <taxon>Craniata</taxon>
        <taxon>Vertebrata</taxon>
        <taxon>Euteleostomi</taxon>
        <taxon>Mammalia</taxon>
        <taxon>Eutheria</taxon>
        <taxon>Laurasiatheria</taxon>
        <taxon>Carnivora</taxon>
        <taxon>Caniformia</taxon>
        <taxon>Pinnipedia</taxon>
        <taxon>Otariidae</taxon>
        <taxon>Zalophus</taxon>
    </lineage>
</organism>
<dbReference type="GeneID" id="113909040"/>
<sequence length="189" mass="20621">MLSSRSLQRTEASSFSCRPRMSISVVTKLQLDFHLDLVKKFCAIGEFKDLAALMSGSHPGGAVRAEEPVPRREPEPSLENRGAKRSPFPLLPCVPWATREVKEGALFPHGTPGFSLVPVLSQSGSLCPVPEPRREGIRKDEAGRGCSTPEAPRFSPNIVLEVAGDGDSRKGQWRWLPPLPSQQLSEGPD</sequence>
<feature type="compositionally biased region" description="Basic and acidic residues" evidence="1">
    <location>
        <begin position="131"/>
        <end position="143"/>
    </location>
</feature>
<evidence type="ECO:0000313" key="2">
    <source>
        <dbReference type="Proteomes" id="UP000515165"/>
    </source>
</evidence>